<dbReference type="Proteomes" id="UP000007319">
    <property type="component" value="Plasmid AZOBR_p3"/>
</dbReference>
<geneLocation type="plasmid" evidence="1 2">
    <name>AZOBR_p3</name>
</geneLocation>
<organism evidence="1 2">
    <name type="scientific">Azospirillum baldaniorum</name>
    <dbReference type="NCBI Taxonomy" id="1064539"/>
    <lineage>
        <taxon>Bacteria</taxon>
        <taxon>Pseudomonadati</taxon>
        <taxon>Pseudomonadota</taxon>
        <taxon>Alphaproteobacteria</taxon>
        <taxon>Rhodospirillales</taxon>
        <taxon>Azospirillaceae</taxon>
        <taxon>Azospirillum</taxon>
    </lineage>
</organism>
<sequence>MMTHCIKMTVCIKTYRVKRVQCDCPTFMVRTDSVEG</sequence>
<proteinExistence type="predicted"/>
<reference evidence="1 2" key="1">
    <citation type="journal article" date="2011" name="PLoS Genet.">
        <title>Azospirillum genomes reveal transition of bacteria from aquatic to terrestrial environments.</title>
        <authorList>
            <person name="Wisniewski-Dye F."/>
            <person name="Borziak K."/>
            <person name="Khalsa-Moyers G."/>
            <person name="Alexandre G."/>
            <person name="Sukharnikov L.O."/>
            <person name="Wuichet K."/>
            <person name="Hurst G.B."/>
            <person name="McDonald W.H."/>
            <person name="Robertson J.S."/>
            <person name="Barbe V."/>
            <person name="Calteau A."/>
            <person name="Rouy Z."/>
            <person name="Mangenot S."/>
            <person name="Prigent-Combaret C."/>
            <person name="Normand P."/>
            <person name="Boyer M."/>
            <person name="Siguier P."/>
            <person name="Dessaux Y."/>
            <person name="Elmerich C."/>
            <person name="Condemine G."/>
            <person name="Krishnen G."/>
            <person name="Kennedy I."/>
            <person name="Paterson A.H."/>
            <person name="Gonzalez V."/>
            <person name="Mavingui P."/>
            <person name="Zhulin I.B."/>
        </authorList>
    </citation>
    <scope>NUCLEOTIDE SEQUENCE [LARGE SCALE GENOMIC DNA]</scope>
    <source>
        <strain evidence="1 2">Sp245</strain>
    </source>
</reference>
<protein>
    <submittedName>
        <fullName evidence="1">Uncharacterized protein</fullName>
    </submittedName>
</protein>
<gene>
    <name evidence="1" type="ORF">AZOBR_p310052</name>
</gene>
<keyword evidence="1" id="KW-0614">Plasmid</keyword>
<accession>A0A9P1JYU6</accession>
<evidence type="ECO:0000313" key="1">
    <source>
        <dbReference type="EMBL" id="CCD02310.1"/>
    </source>
</evidence>
<keyword evidence="2" id="KW-1185">Reference proteome</keyword>
<dbReference type="AlphaFoldDB" id="A0A9P1JYU6"/>
<name>A0A9P1JYU6_9PROT</name>
<dbReference type="KEGG" id="abs:AZOBR_p310052"/>
<evidence type="ECO:0000313" key="2">
    <source>
        <dbReference type="Proteomes" id="UP000007319"/>
    </source>
</evidence>
<dbReference type="EMBL" id="HE577330">
    <property type="protein sequence ID" value="CCD02310.1"/>
    <property type="molecule type" value="Genomic_DNA"/>
</dbReference>